<protein>
    <recommendedName>
        <fullName evidence="2">ShKT domain-containing protein</fullName>
    </recommendedName>
</protein>
<dbReference type="InterPro" id="IPR003582">
    <property type="entry name" value="ShKT_dom"/>
</dbReference>
<dbReference type="EMBL" id="KI669124">
    <property type="protein sequence ID" value="ETN69339.1"/>
    <property type="molecule type" value="Genomic_DNA"/>
</dbReference>
<dbReference type="Pfam" id="PF01549">
    <property type="entry name" value="ShK"/>
    <property type="match status" value="1"/>
</dbReference>
<feature type="transmembrane region" description="Helical" evidence="1">
    <location>
        <begin position="12"/>
        <end position="31"/>
    </location>
</feature>
<dbReference type="AlphaFoldDB" id="W2SI64"/>
<keyword evidence="1" id="KW-0472">Membrane</keyword>
<keyword evidence="1" id="KW-1133">Transmembrane helix</keyword>
<organism evidence="3 4">
    <name type="scientific">Necator americanus</name>
    <name type="common">Human hookworm</name>
    <dbReference type="NCBI Taxonomy" id="51031"/>
    <lineage>
        <taxon>Eukaryota</taxon>
        <taxon>Metazoa</taxon>
        <taxon>Ecdysozoa</taxon>
        <taxon>Nematoda</taxon>
        <taxon>Chromadorea</taxon>
        <taxon>Rhabditida</taxon>
        <taxon>Rhabditina</taxon>
        <taxon>Rhabditomorpha</taxon>
        <taxon>Strongyloidea</taxon>
        <taxon>Ancylostomatidae</taxon>
        <taxon>Bunostominae</taxon>
        <taxon>Necator</taxon>
    </lineage>
</organism>
<feature type="domain" description="ShKT" evidence="2">
    <location>
        <begin position="45"/>
        <end position="71"/>
    </location>
</feature>
<dbReference type="Proteomes" id="UP000053676">
    <property type="component" value="Unassembled WGS sequence"/>
</dbReference>
<keyword evidence="4" id="KW-1185">Reference proteome</keyword>
<dbReference type="KEGG" id="nai:NECAME_15384"/>
<evidence type="ECO:0000313" key="3">
    <source>
        <dbReference type="EMBL" id="ETN69339.1"/>
    </source>
</evidence>
<evidence type="ECO:0000313" key="4">
    <source>
        <dbReference type="Proteomes" id="UP000053676"/>
    </source>
</evidence>
<name>W2SI64_NECAM</name>
<gene>
    <name evidence="3" type="ORF">NECAME_15384</name>
</gene>
<reference evidence="4" key="1">
    <citation type="journal article" date="2014" name="Nat. Genet.">
        <title>Genome of the human hookworm Necator americanus.</title>
        <authorList>
            <person name="Tang Y.T."/>
            <person name="Gao X."/>
            <person name="Rosa B.A."/>
            <person name="Abubucker S."/>
            <person name="Hallsworth-Pepin K."/>
            <person name="Martin J."/>
            <person name="Tyagi R."/>
            <person name="Heizer E."/>
            <person name="Zhang X."/>
            <person name="Bhonagiri-Palsikar V."/>
            <person name="Minx P."/>
            <person name="Warren W.C."/>
            <person name="Wang Q."/>
            <person name="Zhan B."/>
            <person name="Hotez P.J."/>
            <person name="Sternberg P.W."/>
            <person name="Dougall A."/>
            <person name="Gaze S.T."/>
            <person name="Mulvenna J."/>
            <person name="Sotillo J."/>
            <person name="Ranganathan S."/>
            <person name="Rabelo E.M."/>
            <person name="Wilson R.K."/>
            <person name="Felgner P.L."/>
            <person name="Bethony J."/>
            <person name="Hawdon J.M."/>
            <person name="Gasser R.B."/>
            <person name="Loukas A."/>
            <person name="Mitreva M."/>
        </authorList>
    </citation>
    <scope>NUCLEOTIDE SEQUENCE [LARGE SCALE GENOMIC DNA]</scope>
</reference>
<evidence type="ECO:0000259" key="2">
    <source>
        <dbReference type="Pfam" id="PF01549"/>
    </source>
</evidence>
<keyword evidence="1" id="KW-0812">Transmembrane</keyword>
<sequence length="217" mass="24205">MSVKEIFASEKFRIGLLFFCFHLCFVSLPALDENKDFSAAPCGSDPNCVNWVRNGFCNSIAYTQEQKRQYCGTNRKESLDCGGKPGAVAPRKTGLQESYRLPKRKRTRMTICTYSTHTLASEAPIKDLMTQAKKIKCDFIALIENWRRHTLNAVYETGEELFLGTCDSRGVGGAGILLNTSMTKNIDSFEQFTTLIGRLRMRRCGPAPAGACVTCML</sequence>
<evidence type="ECO:0000256" key="1">
    <source>
        <dbReference type="SAM" id="Phobius"/>
    </source>
</evidence>
<proteinExistence type="predicted"/>
<accession>W2SI64</accession>